<keyword evidence="8" id="KW-0812">Transmembrane</keyword>
<evidence type="ECO:0000313" key="11">
    <source>
        <dbReference type="EMBL" id="KAK3879968.1"/>
    </source>
</evidence>
<dbReference type="GO" id="GO:0050839">
    <property type="term" value="F:cell adhesion molecule binding"/>
    <property type="evidence" value="ECO:0007669"/>
    <property type="project" value="TreeGrafter"/>
</dbReference>
<feature type="domain" description="Fibronectin type-III" evidence="10">
    <location>
        <begin position="479"/>
        <end position="573"/>
    </location>
</feature>
<dbReference type="Proteomes" id="UP001286313">
    <property type="component" value="Unassembled WGS sequence"/>
</dbReference>
<feature type="compositionally biased region" description="Low complexity" evidence="7">
    <location>
        <begin position="819"/>
        <end position="828"/>
    </location>
</feature>
<dbReference type="InterPro" id="IPR036116">
    <property type="entry name" value="FN3_sf"/>
</dbReference>
<dbReference type="InterPro" id="IPR003599">
    <property type="entry name" value="Ig_sub"/>
</dbReference>
<dbReference type="InterPro" id="IPR013151">
    <property type="entry name" value="Immunoglobulin_dom"/>
</dbReference>
<feature type="domain" description="Ig-like" evidence="9">
    <location>
        <begin position="363"/>
        <end position="472"/>
    </location>
</feature>
<evidence type="ECO:0000256" key="5">
    <source>
        <dbReference type="ARBA" id="ARBA00023180"/>
    </source>
</evidence>
<accession>A0AAE1KQE1</accession>
<feature type="transmembrane region" description="Helical" evidence="8">
    <location>
        <begin position="597"/>
        <end position="621"/>
    </location>
</feature>
<dbReference type="SUPFAM" id="SSF48726">
    <property type="entry name" value="Immunoglobulin"/>
    <property type="match status" value="4"/>
</dbReference>
<dbReference type="SMART" id="SM00409">
    <property type="entry name" value="IG"/>
    <property type="match status" value="4"/>
</dbReference>
<dbReference type="Pfam" id="PF00047">
    <property type="entry name" value="ig"/>
    <property type="match status" value="1"/>
</dbReference>
<dbReference type="InterPro" id="IPR003961">
    <property type="entry name" value="FN3_dom"/>
</dbReference>
<comment type="caution">
    <text evidence="11">The sequence shown here is derived from an EMBL/GenBank/DDBJ whole genome shotgun (WGS) entry which is preliminary data.</text>
</comment>
<feature type="compositionally biased region" description="Basic and acidic residues" evidence="7">
    <location>
        <begin position="829"/>
        <end position="844"/>
    </location>
</feature>
<dbReference type="CDD" id="cd00063">
    <property type="entry name" value="FN3"/>
    <property type="match status" value="1"/>
</dbReference>
<keyword evidence="6" id="KW-0393">Immunoglobulin domain</keyword>
<proteinExistence type="predicted"/>
<dbReference type="InterPro" id="IPR036179">
    <property type="entry name" value="Ig-like_dom_sf"/>
</dbReference>
<evidence type="ECO:0000256" key="7">
    <source>
        <dbReference type="SAM" id="MobiDB-lite"/>
    </source>
</evidence>
<dbReference type="PROSITE" id="PS50835">
    <property type="entry name" value="IG_LIKE"/>
    <property type="match status" value="4"/>
</dbReference>
<evidence type="ECO:0000256" key="4">
    <source>
        <dbReference type="ARBA" id="ARBA00023157"/>
    </source>
</evidence>
<dbReference type="PANTHER" id="PTHR11640:SF31">
    <property type="entry name" value="IRREGULAR CHIASM C-ROUGHEST PROTEIN-RELATED"/>
    <property type="match status" value="1"/>
</dbReference>
<comment type="subcellular location">
    <subcellularLocation>
        <location evidence="1">Membrane</location>
        <topology evidence="1">Single-pass type I membrane protein</topology>
    </subcellularLocation>
</comment>
<keyword evidence="12" id="KW-1185">Reference proteome</keyword>
<dbReference type="GO" id="GO:0009653">
    <property type="term" value="P:anatomical structure morphogenesis"/>
    <property type="evidence" value="ECO:0007669"/>
    <property type="project" value="UniProtKB-ARBA"/>
</dbReference>
<feature type="region of interest" description="Disordered" evidence="7">
    <location>
        <begin position="1"/>
        <end position="25"/>
    </location>
</feature>
<evidence type="ECO:0000256" key="8">
    <source>
        <dbReference type="SAM" id="Phobius"/>
    </source>
</evidence>
<dbReference type="SMART" id="SM00408">
    <property type="entry name" value="IGc2"/>
    <property type="match status" value="3"/>
</dbReference>
<dbReference type="SMART" id="SM00060">
    <property type="entry name" value="FN3"/>
    <property type="match status" value="1"/>
</dbReference>
<evidence type="ECO:0000259" key="10">
    <source>
        <dbReference type="PROSITE" id="PS50853"/>
    </source>
</evidence>
<feature type="compositionally biased region" description="Low complexity" evidence="7">
    <location>
        <begin position="1124"/>
        <end position="1142"/>
    </location>
</feature>
<sequence>MRRKGKGNYTRGGQKLVVTSEEDEGETVARAHLEVTPADNGQQVTCQVTNPATTTPMVAHTTISVLFWAWEVTGWASPGSVEAGEKTTLICETSPSRPPSTITWSLASTPHHSQQQQGSLSLHNNLPKFYTVLRHLRRSELSVRAGVSDHGQIYTCVAENGLGIAVSTNITLDVLHGPVWVWVPKPQVDVEEGDDLIVTAMATANPGPVRYTWWRGPAAIAGEESEDGSGMLVLPRVHRNLSGNYTVIAAAGTSHPAVNSSFAINVQYGPEDMTAKERVEVDEDGSTTVTCSAAGNPTPNITWTSHTHSNNSIERVLALGVGEARLVVEWVTREDTGLYLCQASNTVSIAPPISTAIVVTQAPTLAGISTLAWEDGAGISGGGWRAATGEVGWLDCRVRAAPMPTFTWTAHHHYRELNDTKKYFIHVPQLVDKVMEWSSVLEIRNVSVLDYINYTCIADNRLGTLTSMYGLTPPIRPATPLYFNVTSVADNTALLKWKINPHGALPTGFTVKYQEAGAPDDDHQLVDVRGGNRTNVTLTHLVAGGRYSFYVLAYNDRGYSNFTSQAITITLIDLNEKVASSSSSGGSGEDLPRVPRLILLLTSLTGTALLVLNISIVVCFLRRRTMRRNMSVSSSKTTAIDVYTPTTASAFQGDELPLATISDAPPPEYQSIDGKSHLEDCDQTSLMTSSENSESLDQVPTPPAPPSRPRSGTASPLLNGGLGVQGERPGHDKNLFPPDPSITLLSKPGHDTSTYPLDTSVTVLPLEGHDNTAAFPPDTSITVLPSGSPRQVEVRLVTESDAASGHTSRNPDVCPVMPSSISAHMSSSRPEEPTHRPYIDHHNPDTSSSDESSDSYAPSPKHLSSYHSSYQPAAAKPTTQVIYHGQPHIQKQMEKQQEQEKLQQQYYQYCRDHGQSPGLGHQFRQATTLHPNFSPHQQLSTSTSSCCEPNYRQTYTPDVPTRYATLQPPRRSCLKPTQSSLQRSYSDHSYSSNSLQCVYHQPCLESQTEACCQSNLCSDSYLNHPHAPPVTERPHEYPVYYAPRFRTYDGSVGIGGGSGEGWARHNSISGRIGYRAGPLYPDSPGHGASSSRYAVTPDLCKVDSTGSTKRVGWKDVLHESPVRSNVTSTDTSTASSTNSTVTLGPSTTNTTNNRLPNSDGYTRDDHHM</sequence>
<dbReference type="GO" id="GO:0098609">
    <property type="term" value="P:cell-cell adhesion"/>
    <property type="evidence" value="ECO:0007669"/>
    <property type="project" value="TreeGrafter"/>
</dbReference>
<evidence type="ECO:0000256" key="6">
    <source>
        <dbReference type="ARBA" id="ARBA00023319"/>
    </source>
</evidence>
<dbReference type="Pfam" id="PF13927">
    <property type="entry name" value="Ig_3"/>
    <property type="match status" value="2"/>
</dbReference>
<evidence type="ECO:0000256" key="2">
    <source>
        <dbReference type="ARBA" id="ARBA00022737"/>
    </source>
</evidence>
<evidence type="ECO:0008006" key="13">
    <source>
        <dbReference type="Google" id="ProtNLM"/>
    </source>
</evidence>
<keyword evidence="2" id="KW-0677">Repeat</keyword>
<organism evidence="11 12">
    <name type="scientific">Petrolisthes cinctipes</name>
    <name type="common">Flat porcelain crab</name>
    <dbReference type="NCBI Taxonomy" id="88211"/>
    <lineage>
        <taxon>Eukaryota</taxon>
        <taxon>Metazoa</taxon>
        <taxon>Ecdysozoa</taxon>
        <taxon>Arthropoda</taxon>
        <taxon>Crustacea</taxon>
        <taxon>Multicrustacea</taxon>
        <taxon>Malacostraca</taxon>
        <taxon>Eumalacostraca</taxon>
        <taxon>Eucarida</taxon>
        <taxon>Decapoda</taxon>
        <taxon>Pleocyemata</taxon>
        <taxon>Anomura</taxon>
        <taxon>Galatheoidea</taxon>
        <taxon>Porcellanidae</taxon>
        <taxon>Petrolisthes</taxon>
    </lineage>
</organism>
<feature type="region of interest" description="Disordered" evidence="7">
    <location>
        <begin position="1122"/>
        <end position="1168"/>
    </location>
</feature>
<dbReference type="GO" id="GO:0030154">
    <property type="term" value="P:cell differentiation"/>
    <property type="evidence" value="ECO:0007669"/>
    <property type="project" value="UniProtKB-ARBA"/>
</dbReference>
<dbReference type="CDD" id="cd00096">
    <property type="entry name" value="Ig"/>
    <property type="match status" value="1"/>
</dbReference>
<keyword evidence="4" id="KW-1015">Disulfide bond</keyword>
<dbReference type="GO" id="GO:0005886">
    <property type="term" value="C:plasma membrane"/>
    <property type="evidence" value="ECO:0007669"/>
    <property type="project" value="TreeGrafter"/>
</dbReference>
<dbReference type="AlphaFoldDB" id="A0AAE1KQE1"/>
<evidence type="ECO:0000259" key="9">
    <source>
        <dbReference type="PROSITE" id="PS50835"/>
    </source>
</evidence>
<dbReference type="InterPro" id="IPR013098">
    <property type="entry name" value="Ig_I-set"/>
</dbReference>
<dbReference type="GO" id="GO:0005911">
    <property type="term" value="C:cell-cell junction"/>
    <property type="evidence" value="ECO:0007669"/>
    <property type="project" value="TreeGrafter"/>
</dbReference>
<dbReference type="InterPro" id="IPR013783">
    <property type="entry name" value="Ig-like_fold"/>
</dbReference>
<dbReference type="PROSITE" id="PS50853">
    <property type="entry name" value="FN3"/>
    <property type="match status" value="1"/>
</dbReference>
<dbReference type="InterPro" id="IPR007110">
    <property type="entry name" value="Ig-like_dom"/>
</dbReference>
<dbReference type="Gene3D" id="2.60.40.10">
    <property type="entry name" value="Immunoglobulins"/>
    <property type="match status" value="6"/>
</dbReference>
<dbReference type="InterPro" id="IPR003598">
    <property type="entry name" value="Ig_sub2"/>
</dbReference>
<dbReference type="EMBL" id="JAWQEG010001372">
    <property type="protein sequence ID" value="KAK3879968.1"/>
    <property type="molecule type" value="Genomic_DNA"/>
</dbReference>
<keyword evidence="8" id="KW-1133">Transmembrane helix</keyword>
<feature type="domain" description="Ig-like" evidence="9">
    <location>
        <begin position="270"/>
        <end position="354"/>
    </location>
</feature>
<dbReference type="InterPro" id="IPR051275">
    <property type="entry name" value="Cell_adhesion_signaling"/>
</dbReference>
<evidence type="ECO:0000313" key="12">
    <source>
        <dbReference type="Proteomes" id="UP001286313"/>
    </source>
</evidence>
<feature type="compositionally biased region" description="Polar residues" evidence="7">
    <location>
        <begin position="1143"/>
        <end position="1160"/>
    </location>
</feature>
<reference evidence="11" key="1">
    <citation type="submission" date="2023-10" db="EMBL/GenBank/DDBJ databases">
        <title>Genome assemblies of two species of porcelain crab, Petrolisthes cinctipes and Petrolisthes manimaculis (Anomura: Porcellanidae).</title>
        <authorList>
            <person name="Angst P."/>
        </authorList>
    </citation>
    <scope>NUCLEOTIDE SEQUENCE</scope>
    <source>
        <strain evidence="11">PB745_01</strain>
        <tissue evidence="11">Gill</tissue>
    </source>
</reference>
<keyword evidence="3 8" id="KW-0472">Membrane</keyword>
<feature type="compositionally biased region" description="Polar residues" evidence="7">
    <location>
        <begin position="865"/>
        <end position="876"/>
    </location>
</feature>
<name>A0AAE1KQE1_PETCI</name>
<feature type="domain" description="Ig-like" evidence="9">
    <location>
        <begin position="178"/>
        <end position="265"/>
    </location>
</feature>
<feature type="compositionally biased region" description="Polar residues" evidence="7">
    <location>
        <begin position="683"/>
        <end position="698"/>
    </location>
</feature>
<dbReference type="SUPFAM" id="SSF49265">
    <property type="entry name" value="Fibronectin type III"/>
    <property type="match status" value="1"/>
</dbReference>
<evidence type="ECO:0000256" key="3">
    <source>
        <dbReference type="ARBA" id="ARBA00023136"/>
    </source>
</evidence>
<feature type="region of interest" description="Disordered" evidence="7">
    <location>
        <begin position="654"/>
        <end position="742"/>
    </location>
</feature>
<feature type="region of interest" description="Disordered" evidence="7">
    <location>
        <begin position="799"/>
        <end position="876"/>
    </location>
</feature>
<feature type="domain" description="Ig-like" evidence="9">
    <location>
        <begin position="56"/>
        <end position="171"/>
    </location>
</feature>
<gene>
    <name evidence="11" type="ORF">Pcinc_015507</name>
</gene>
<dbReference type="PANTHER" id="PTHR11640">
    <property type="entry name" value="NEPHRIN"/>
    <property type="match status" value="1"/>
</dbReference>
<evidence type="ECO:0000256" key="1">
    <source>
        <dbReference type="ARBA" id="ARBA00004479"/>
    </source>
</evidence>
<dbReference type="Pfam" id="PF07679">
    <property type="entry name" value="I-set"/>
    <property type="match status" value="1"/>
</dbReference>
<dbReference type="Pfam" id="PF00041">
    <property type="entry name" value="fn3"/>
    <property type="match status" value="1"/>
</dbReference>
<feature type="compositionally biased region" description="Low complexity" evidence="7">
    <location>
        <begin position="845"/>
        <end position="860"/>
    </location>
</feature>
<feature type="region of interest" description="Disordered" evidence="7">
    <location>
        <begin position="960"/>
        <end position="979"/>
    </location>
</feature>
<keyword evidence="5" id="KW-0325">Glycoprotein</keyword>
<protein>
    <recommendedName>
        <fullName evidence="13">Nephrin</fullName>
    </recommendedName>
</protein>